<sequence length="238" mass="26962">MSEIIKVKNLTKKFGKNVALNSVNFTVNQGDFISIFGPNGAGKSTLLKLLSTQIRPTNGDIFFNGIKLSDLSSDFRRYFGVISHQPFLYENLSAYENLKFYGSLYGVENLEDRINTLLKNVELTGRKHDLVRNYSRGMLQRLSIARALIHDPEIIFLDEPYTGLDQHASNILTNILKNQFDNNKTILMITHNLQKGYELATKIMVLNKGDIVLLEEKELLPPSEFEDIYLSSVSAGVR</sequence>
<evidence type="ECO:0000256" key="3">
    <source>
        <dbReference type="ARBA" id="ARBA00022840"/>
    </source>
</evidence>
<dbReference type="SMART" id="SM00382">
    <property type="entry name" value="AAA"/>
    <property type="match status" value="1"/>
</dbReference>
<organism evidence="5 6">
    <name type="scientific">Deferribacter desulfuricans (strain DSM 14783 / JCM 11476 / NBRC 101012 / SSM1)</name>
    <dbReference type="NCBI Taxonomy" id="639282"/>
    <lineage>
        <taxon>Bacteria</taxon>
        <taxon>Pseudomonadati</taxon>
        <taxon>Deferribacterota</taxon>
        <taxon>Deferribacteres</taxon>
        <taxon>Deferribacterales</taxon>
        <taxon>Deferribacteraceae</taxon>
        <taxon>Deferribacter</taxon>
    </lineage>
</organism>
<dbReference type="SUPFAM" id="SSF52540">
    <property type="entry name" value="P-loop containing nucleoside triphosphate hydrolases"/>
    <property type="match status" value="1"/>
</dbReference>
<dbReference type="HOGENOM" id="CLU_000604_1_2_0"/>
<keyword evidence="2" id="KW-0547">Nucleotide-binding</keyword>
<evidence type="ECO:0000256" key="1">
    <source>
        <dbReference type="ARBA" id="ARBA00022448"/>
    </source>
</evidence>
<dbReference type="Pfam" id="PF00005">
    <property type="entry name" value="ABC_tran"/>
    <property type="match status" value="1"/>
</dbReference>
<dbReference type="OrthoDB" id="9809450at2"/>
<keyword evidence="1" id="KW-0813">Transport</keyword>
<dbReference type="eggNOG" id="COG1131">
    <property type="taxonomic scope" value="Bacteria"/>
</dbReference>
<proteinExistence type="predicted"/>
<evidence type="ECO:0000313" key="5">
    <source>
        <dbReference type="EMBL" id="BAI79687.1"/>
    </source>
</evidence>
<dbReference type="STRING" id="639282.DEFDS_0175"/>
<dbReference type="GO" id="GO:0005524">
    <property type="term" value="F:ATP binding"/>
    <property type="evidence" value="ECO:0007669"/>
    <property type="project" value="UniProtKB-KW"/>
</dbReference>
<dbReference type="AlphaFoldDB" id="D3PAR4"/>
<dbReference type="RefSeq" id="WP_013006935.1">
    <property type="nucleotide sequence ID" value="NC_013939.1"/>
</dbReference>
<reference evidence="5 6" key="1">
    <citation type="journal article" date="2010" name="DNA Res.">
        <title>Bacterial lifestyle in a deep-sea hydrothermal vent chimney revealed by the genome sequence of the thermophilic bacterium Deferribacter desulfuricans SSM1.</title>
        <authorList>
            <person name="Takaki Y."/>
            <person name="Shimamura S."/>
            <person name="Nakagawa S."/>
            <person name="Fukuhara Y."/>
            <person name="Horikawa H."/>
            <person name="Ankai A."/>
            <person name="Harada T."/>
            <person name="Hosoyama A."/>
            <person name="Oguchi A."/>
            <person name="Fukui S."/>
            <person name="Fujita N."/>
            <person name="Takami H."/>
            <person name="Takai K."/>
        </authorList>
    </citation>
    <scope>NUCLEOTIDE SEQUENCE [LARGE SCALE GENOMIC DNA]</scope>
    <source>
        <strain evidence="6">DSM 14783 / JCM 11476 / NBRC 101012 / SSM1</strain>
    </source>
</reference>
<dbReference type="InterPro" id="IPR027417">
    <property type="entry name" value="P-loop_NTPase"/>
</dbReference>
<dbReference type="PANTHER" id="PTHR42939:SF1">
    <property type="entry name" value="ABC TRANSPORTER ATP-BINDING PROTEIN ALBC-RELATED"/>
    <property type="match status" value="1"/>
</dbReference>
<feature type="domain" description="ABC transporter" evidence="4">
    <location>
        <begin position="5"/>
        <end position="233"/>
    </location>
</feature>
<gene>
    <name evidence="5" type="ordered locus">DEFDS_0175</name>
</gene>
<dbReference type="InterPro" id="IPR003593">
    <property type="entry name" value="AAA+_ATPase"/>
</dbReference>
<keyword evidence="6" id="KW-1185">Reference proteome</keyword>
<evidence type="ECO:0000256" key="2">
    <source>
        <dbReference type="ARBA" id="ARBA00022741"/>
    </source>
</evidence>
<evidence type="ECO:0000313" key="6">
    <source>
        <dbReference type="Proteomes" id="UP000001520"/>
    </source>
</evidence>
<dbReference type="InterPro" id="IPR003439">
    <property type="entry name" value="ABC_transporter-like_ATP-bd"/>
</dbReference>
<name>D3PAR4_DEFDS</name>
<protein>
    <submittedName>
        <fullName evidence="5">Heme exporter ATP-binding protein</fullName>
    </submittedName>
</protein>
<dbReference type="EMBL" id="AP011529">
    <property type="protein sequence ID" value="BAI79687.1"/>
    <property type="molecule type" value="Genomic_DNA"/>
</dbReference>
<accession>D3PAR4</accession>
<dbReference type="InterPro" id="IPR051782">
    <property type="entry name" value="ABC_Transporter_VariousFunc"/>
</dbReference>
<dbReference type="KEGG" id="ddf:DEFDS_0175"/>
<keyword evidence="3 5" id="KW-0067">ATP-binding</keyword>
<dbReference type="PANTHER" id="PTHR42939">
    <property type="entry name" value="ABC TRANSPORTER ATP-BINDING PROTEIN ALBC-RELATED"/>
    <property type="match status" value="1"/>
</dbReference>
<dbReference type="PROSITE" id="PS50893">
    <property type="entry name" value="ABC_TRANSPORTER_2"/>
    <property type="match status" value="1"/>
</dbReference>
<evidence type="ECO:0000259" key="4">
    <source>
        <dbReference type="PROSITE" id="PS50893"/>
    </source>
</evidence>
<dbReference type="CDD" id="cd03230">
    <property type="entry name" value="ABC_DR_subfamily_A"/>
    <property type="match status" value="1"/>
</dbReference>
<dbReference type="Gene3D" id="3.40.50.300">
    <property type="entry name" value="P-loop containing nucleotide triphosphate hydrolases"/>
    <property type="match status" value="1"/>
</dbReference>
<dbReference type="GO" id="GO:0016887">
    <property type="term" value="F:ATP hydrolysis activity"/>
    <property type="evidence" value="ECO:0007669"/>
    <property type="project" value="InterPro"/>
</dbReference>
<dbReference type="Proteomes" id="UP000001520">
    <property type="component" value="Chromosome"/>
</dbReference>